<reference evidence="8" key="1">
    <citation type="journal article" date="2013" name="Nat. Commun.">
        <title>Whole-genome sequencing of Oryza brachyantha reveals mechanisms underlying Oryza genome evolution.</title>
        <authorList>
            <person name="Chen J."/>
            <person name="Huang Q."/>
            <person name="Gao D."/>
            <person name="Wang J."/>
            <person name="Lang Y."/>
            <person name="Liu T."/>
            <person name="Li B."/>
            <person name="Bai Z."/>
            <person name="Luis Goicoechea J."/>
            <person name="Liang C."/>
            <person name="Chen C."/>
            <person name="Zhang W."/>
            <person name="Sun S."/>
            <person name="Liao Y."/>
            <person name="Zhang X."/>
            <person name="Yang L."/>
            <person name="Song C."/>
            <person name="Wang M."/>
            <person name="Shi J."/>
            <person name="Liu G."/>
            <person name="Liu J."/>
            <person name="Zhou H."/>
            <person name="Zhou W."/>
            <person name="Yu Q."/>
            <person name="An N."/>
            <person name="Chen Y."/>
            <person name="Cai Q."/>
            <person name="Wang B."/>
            <person name="Liu B."/>
            <person name="Min J."/>
            <person name="Huang Y."/>
            <person name="Wu H."/>
            <person name="Li Z."/>
            <person name="Zhang Y."/>
            <person name="Yin Y."/>
            <person name="Song W."/>
            <person name="Jiang J."/>
            <person name="Jackson S.A."/>
            <person name="Wing R.A."/>
            <person name="Wang J."/>
            <person name="Chen M."/>
        </authorList>
    </citation>
    <scope>NUCLEOTIDE SEQUENCE [LARGE SCALE GENOMIC DNA]</scope>
    <source>
        <strain evidence="8">cv. IRGC 101232</strain>
    </source>
</reference>
<dbReference type="OMA" id="YCHAFSG"/>
<dbReference type="GO" id="GO:0009535">
    <property type="term" value="C:chloroplast thylakoid membrane"/>
    <property type="evidence" value="ECO:0007669"/>
    <property type="project" value="UniProtKB-SubCell"/>
</dbReference>
<dbReference type="STRING" id="4533.J3MI11"/>
<dbReference type="Proteomes" id="UP000006038">
    <property type="component" value="Chromosome 7"/>
</dbReference>
<dbReference type="AlphaFoldDB" id="J3MI11"/>
<accession>J3MI11</accession>
<evidence type="ECO:0008006" key="10">
    <source>
        <dbReference type="Google" id="ProtNLM"/>
    </source>
</evidence>
<keyword evidence="4" id="KW-0809">Transit peptide</keyword>
<dbReference type="GO" id="GO:0009767">
    <property type="term" value="P:photosynthetic electron transport chain"/>
    <property type="evidence" value="ECO:0007669"/>
    <property type="project" value="TreeGrafter"/>
</dbReference>
<dbReference type="PANTHER" id="PTHR33399">
    <property type="entry name" value="OXYGEN-EVOLVING ENHANCER PROTEIN 3-1, CHLOROPLASTIC"/>
    <property type="match status" value="1"/>
</dbReference>
<dbReference type="Gramene" id="OB07G10430.1">
    <property type="protein sequence ID" value="OB07G10430.1"/>
    <property type="gene ID" value="OB07G10430"/>
</dbReference>
<evidence type="ECO:0000256" key="6">
    <source>
        <dbReference type="ARBA" id="ARBA00023136"/>
    </source>
</evidence>
<proteinExistence type="inferred from homology"/>
<evidence type="ECO:0000256" key="4">
    <source>
        <dbReference type="ARBA" id="ARBA00022946"/>
    </source>
</evidence>
<sequence length="222" mass="24271">MATTYPGLTAAASPLRPSPRRRLLLVVCQCNCNASAGRRSACVSLGLGLGLAATLVQQQQNAALAADEEPANNGWWLTEFPLPVKKIVNKELNNAETGSRTFVRNGIYIADIGESYAAHAYRLRSTAFDLLALEDLLGNHADRANYVTKYLRLKSTFMYYDFDSLLSAAAADLRPPLLDLATRLFDSFETLQRATATKDDAQIAASYAHTKTILHEVMAKMA</sequence>
<name>J3MI11_ORYBR</name>
<dbReference type="GO" id="GO:0009654">
    <property type="term" value="C:photosystem II oxygen evolving complex"/>
    <property type="evidence" value="ECO:0007669"/>
    <property type="project" value="InterPro"/>
</dbReference>
<evidence type="ECO:0000256" key="1">
    <source>
        <dbReference type="ARBA" id="ARBA00004334"/>
    </source>
</evidence>
<dbReference type="InterPro" id="IPR054099">
    <property type="entry name" value="PSII_PsbQ_pln"/>
</dbReference>
<evidence type="ECO:0000256" key="3">
    <source>
        <dbReference type="ARBA" id="ARBA00022640"/>
    </source>
</evidence>
<evidence type="ECO:0000313" key="9">
    <source>
        <dbReference type="Proteomes" id="UP000006038"/>
    </source>
</evidence>
<protein>
    <recommendedName>
        <fullName evidence="10">Photosynthetic NDH subunit of lumenal location 3, chloroplastic</fullName>
    </recommendedName>
</protein>
<dbReference type="HOGENOM" id="CLU_104804_0_0_1"/>
<evidence type="ECO:0000256" key="7">
    <source>
        <dbReference type="ARBA" id="ARBA00035649"/>
    </source>
</evidence>
<dbReference type="InterPro" id="IPR008797">
    <property type="entry name" value="PSII_PsbQ"/>
</dbReference>
<dbReference type="PANTHER" id="PTHR33399:SF2">
    <property type="entry name" value="PHOTOSYNTHETIC NDH SUBUNIT OF LUMENAL LOCATION 3, CHLOROPLASTIC"/>
    <property type="match status" value="1"/>
</dbReference>
<comment type="subcellular location">
    <subcellularLocation>
        <location evidence="1">Plastid</location>
        <location evidence="1">Chloroplast thylakoid membrane</location>
    </subcellularLocation>
</comment>
<dbReference type="KEGG" id="obr:102709476"/>
<keyword evidence="5" id="KW-0793">Thylakoid</keyword>
<keyword evidence="3" id="KW-0934">Plastid</keyword>
<dbReference type="RefSeq" id="XP_006658201.1">
    <property type="nucleotide sequence ID" value="XM_006658138.3"/>
</dbReference>
<evidence type="ECO:0000313" key="8">
    <source>
        <dbReference type="EnsemblPlants" id="OB07G10430.1"/>
    </source>
</evidence>
<dbReference type="GeneID" id="102709476"/>
<evidence type="ECO:0000256" key="5">
    <source>
        <dbReference type="ARBA" id="ARBA00023078"/>
    </source>
</evidence>
<dbReference type="Pfam" id="PF05757">
    <property type="entry name" value="PsbQ"/>
    <property type="match status" value="1"/>
</dbReference>
<keyword evidence="2" id="KW-0150">Chloroplast</keyword>
<reference evidence="8" key="2">
    <citation type="submission" date="2013-04" db="UniProtKB">
        <authorList>
            <consortium name="EnsemblPlants"/>
        </authorList>
    </citation>
    <scope>IDENTIFICATION</scope>
</reference>
<dbReference type="EnsemblPlants" id="OB07G10430.1">
    <property type="protein sequence ID" value="OB07G10430.1"/>
    <property type="gene ID" value="OB07G10430"/>
</dbReference>
<dbReference type="InterPro" id="IPR023222">
    <property type="entry name" value="PsbQ-like_dom_sf"/>
</dbReference>
<dbReference type="OrthoDB" id="783722at2759"/>
<organism evidence="8">
    <name type="scientific">Oryza brachyantha</name>
    <name type="common">malo sina</name>
    <dbReference type="NCBI Taxonomy" id="4533"/>
    <lineage>
        <taxon>Eukaryota</taxon>
        <taxon>Viridiplantae</taxon>
        <taxon>Streptophyta</taxon>
        <taxon>Embryophyta</taxon>
        <taxon>Tracheophyta</taxon>
        <taxon>Spermatophyta</taxon>
        <taxon>Magnoliopsida</taxon>
        <taxon>Liliopsida</taxon>
        <taxon>Poales</taxon>
        <taxon>Poaceae</taxon>
        <taxon>BOP clade</taxon>
        <taxon>Oryzoideae</taxon>
        <taxon>Oryzeae</taxon>
        <taxon>Oryzinae</taxon>
        <taxon>Oryza</taxon>
    </lineage>
</organism>
<keyword evidence="9" id="KW-1185">Reference proteome</keyword>
<dbReference type="SUPFAM" id="SSF101112">
    <property type="entry name" value="Oxygen-evolving enhancer protein 3"/>
    <property type="match status" value="1"/>
</dbReference>
<comment type="similarity">
    <text evidence="7">Belongs to the PsbQ family.</text>
</comment>
<evidence type="ECO:0000256" key="2">
    <source>
        <dbReference type="ARBA" id="ARBA00022528"/>
    </source>
</evidence>
<keyword evidence="6" id="KW-0472">Membrane</keyword>
<dbReference type="Gene3D" id="1.20.120.290">
    <property type="entry name" value="Oxygen-evolving enhancer protein 3 (PsbQ), four-helix up-down bundle"/>
    <property type="match status" value="1"/>
</dbReference>
<gene>
    <name evidence="8" type="primary">LOC102709476</name>
</gene>
<dbReference type="GO" id="GO:0005509">
    <property type="term" value="F:calcium ion binding"/>
    <property type="evidence" value="ECO:0007669"/>
    <property type="project" value="InterPro"/>
</dbReference>
<dbReference type="GO" id="GO:0019898">
    <property type="term" value="C:extrinsic component of membrane"/>
    <property type="evidence" value="ECO:0007669"/>
    <property type="project" value="InterPro"/>
</dbReference>
<dbReference type="eggNOG" id="ENOG502QVCH">
    <property type="taxonomic scope" value="Eukaryota"/>
</dbReference>